<dbReference type="InterPro" id="IPR002110">
    <property type="entry name" value="Ankyrin_rpt"/>
</dbReference>
<dbReference type="InterPro" id="IPR036770">
    <property type="entry name" value="Ankyrin_rpt-contain_sf"/>
</dbReference>
<evidence type="ECO:0000256" key="1">
    <source>
        <dbReference type="PROSITE-ProRule" id="PRU00023"/>
    </source>
</evidence>
<accession>A0A0C2BNQ8</accession>
<name>A0A0C2BNQ8_9BILA</name>
<dbReference type="Proteomes" id="UP000054047">
    <property type="component" value="Unassembled WGS sequence"/>
</dbReference>
<gene>
    <name evidence="2" type="ORF">ANCDUO_24501</name>
</gene>
<organism evidence="2 3">
    <name type="scientific">Ancylostoma duodenale</name>
    <dbReference type="NCBI Taxonomy" id="51022"/>
    <lineage>
        <taxon>Eukaryota</taxon>
        <taxon>Metazoa</taxon>
        <taxon>Ecdysozoa</taxon>
        <taxon>Nematoda</taxon>
        <taxon>Chromadorea</taxon>
        <taxon>Rhabditida</taxon>
        <taxon>Rhabditina</taxon>
        <taxon>Rhabditomorpha</taxon>
        <taxon>Strongyloidea</taxon>
        <taxon>Ancylostomatidae</taxon>
        <taxon>Ancylostomatinae</taxon>
        <taxon>Ancylostoma</taxon>
    </lineage>
</organism>
<evidence type="ECO:0000313" key="2">
    <source>
        <dbReference type="EMBL" id="KIH45458.1"/>
    </source>
</evidence>
<sequence length="87" mass="9651">MKTGPAEGRTALHYAAARCNLDGDPTMFYMLSEKGAKDDLPDVGVESDAQLRKHSVIPIIDHEGFTPLDIRQNPSLIDLERARCQNK</sequence>
<dbReference type="AlphaFoldDB" id="A0A0C2BNQ8"/>
<dbReference type="PROSITE" id="PS50088">
    <property type="entry name" value="ANK_REPEAT"/>
    <property type="match status" value="1"/>
</dbReference>
<feature type="repeat" description="ANK" evidence="1">
    <location>
        <begin position="7"/>
        <end position="43"/>
    </location>
</feature>
<dbReference type="OrthoDB" id="5876368at2759"/>
<dbReference type="Gene3D" id="1.25.40.20">
    <property type="entry name" value="Ankyrin repeat-containing domain"/>
    <property type="match status" value="1"/>
</dbReference>
<keyword evidence="1" id="KW-0040">ANK repeat</keyword>
<protein>
    <submittedName>
        <fullName evidence="2">Uncharacterized protein</fullName>
    </submittedName>
</protein>
<keyword evidence="3" id="KW-1185">Reference proteome</keyword>
<feature type="non-terminal residue" evidence="2">
    <location>
        <position position="87"/>
    </location>
</feature>
<reference evidence="2 3" key="1">
    <citation type="submission" date="2013-12" db="EMBL/GenBank/DDBJ databases">
        <title>Draft genome of the parsitic nematode Ancylostoma duodenale.</title>
        <authorList>
            <person name="Mitreva M."/>
        </authorList>
    </citation>
    <scope>NUCLEOTIDE SEQUENCE [LARGE SCALE GENOMIC DNA]</scope>
    <source>
        <strain evidence="2 3">Zhejiang</strain>
    </source>
</reference>
<evidence type="ECO:0000313" key="3">
    <source>
        <dbReference type="Proteomes" id="UP000054047"/>
    </source>
</evidence>
<dbReference type="EMBL" id="KN772432">
    <property type="protein sequence ID" value="KIH45458.1"/>
    <property type="molecule type" value="Genomic_DNA"/>
</dbReference>
<proteinExistence type="predicted"/>